<evidence type="ECO:0000313" key="3">
    <source>
        <dbReference type="Proteomes" id="UP000077875"/>
    </source>
</evidence>
<dbReference type="GO" id="GO:0004305">
    <property type="term" value="F:ethanolamine kinase activity"/>
    <property type="evidence" value="ECO:0007669"/>
    <property type="project" value="TreeGrafter"/>
</dbReference>
<dbReference type="STRING" id="376489.A5892_19240"/>
<feature type="domain" description="Aminoglycoside phosphotransferase" evidence="1">
    <location>
        <begin position="33"/>
        <end position="247"/>
    </location>
</feature>
<dbReference type="Gene3D" id="3.30.200.20">
    <property type="entry name" value="Phosphorylase Kinase, domain 1"/>
    <property type="match status" value="1"/>
</dbReference>
<dbReference type="GO" id="GO:0006646">
    <property type="term" value="P:phosphatidylethanolamine biosynthetic process"/>
    <property type="evidence" value="ECO:0007669"/>
    <property type="project" value="TreeGrafter"/>
</dbReference>
<gene>
    <name evidence="2" type="ORF">A5892_19240</name>
</gene>
<dbReference type="RefSeq" id="WP_064124638.1">
    <property type="nucleotide sequence ID" value="NZ_CP015243.1"/>
</dbReference>
<dbReference type="InterPro" id="IPR011009">
    <property type="entry name" value="Kinase-like_dom_sf"/>
</dbReference>
<sequence length="313" mass="34969">MIRKLGEAMTVAEREIEAAIRKAPLFRRCGDITYRPVSGGISNSNWRVTCSDGTGDYFVKLPGKGTEMFIDRVAALDASRKAAAAGIGPAVHDDLAAEGIEINDFMPTHRASTHSVFADSDARLAAIDAYRRFHALPSLVLTKTVFDMIDEHEEQVRTLGAPQPPDAEWIALNYRLARSALEASGLDLVPCFNDPMPGNFMVGTDGSIMLIDYEYASMNDRCYDLGIWFGEMFFPPEVERALIEAYFGHVTDQLVARVTIHKALADIKWAAWSMVQMMVSQLEFDYFKYGAWKLMRFRAIVGDPAWKTHLSKV</sequence>
<dbReference type="Pfam" id="PF01636">
    <property type="entry name" value="APH"/>
    <property type="match status" value="1"/>
</dbReference>
<dbReference type="SUPFAM" id="SSF56112">
    <property type="entry name" value="Protein kinase-like (PK-like)"/>
    <property type="match status" value="1"/>
</dbReference>
<evidence type="ECO:0000313" key="2">
    <source>
        <dbReference type="EMBL" id="ANF59793.1"/>
    </source>
</evidence>
<keyword evidence="2" id="KW-0418">Kinase</keyword>
<dbReference type="Proteomes" id="UP000077875">
    <property type="component" value="Chromosome"/>
</dbReference>
<keyword evidence="3" id="KW-1185">Reference proteome</keyword>
<name>A0A172YKM8_9GAMM</name>
<dbReference type="CDD" id="cd05151">
    <property type="entry name" value="ChoK-like"/>
    <property type="match status" value="1"/>
</dbReference>
<accession>A0A172YKM8</accession>
<evidence type="ECO:0000259" key="1">
    <source>
        <dbReference type="Pfam" id="PF01636"/>
    </source>
</evidence>
<dbReference type="KEGG" id="haa:A5892_19240"/>
<dbReference type="GO" id="GO:0005737">
    <property type="term" value="C:cytoplasm"/>
    <property type="evidence" value="ECO:0007669"/>
    <property type="project" value="TreeGrafter"/>
</dbReference>
<dbReference type="InterPro" id="IPR002575">
    <property type="entry name" value="Aminoglycoside_PTrfase"/>
</dbReference>
<proteinExistence type="predicted"/>
<keyword evidence="2" id="KW-0808">Transferase</keyword>
<dbReference type="AlphaFoldDB" id="A0A172YKM8"/>
<dbReference type="PANTHER" id="PTHR22603">
    <property type="entry name" value="CHOLINE/ETHANOALAMINE KINASE"/>
    <property type="match status" value="1"/>
</dbReference>
<dbReference type="PANTHER" id="PTHR22603:SF66">
    <property type="entry name" value="ETHANOLAMINE KINASE"/>
    <property type="match status" value="1"/>
</dbReference>
<reference evidence="2 3" key="1">
    <citation type="submission" date="2016-04" db="EMBL/GenBank/DDBJ databases">
        <title>Complete Genome Sequence of Halotalea alkalilenta IHB B 13600.</title>
        <authorList>
            <person name="Swarnkar M.K."/>
            <person name="Sharma A."/>
            <person name="Kaushal K."/>
            <person name="Soni R."/>
            <person name="Rana S."/>
            <person name="Singh A.K."/>
            <person name="Gulati A."/>
        </authorList>
    </citation>
    <scope>NUCLEOTIDE SEQUENCE [LARGE SCALE GENOMIC DNA]</scope>
    <source>
        <strain evidence="2 3">IHB B 13600</strain>
    </source>
</reference>
<dbReference type="EMBL" id="CP015243">
    <property type="protein sequence ID" value="ANF59793.1"/>
    <property type="molecule type" value="Genomic_DNA"/>
</dbReference>
<protein>
    <submittedName>
        <fullName evidence="2">Choline kinase</fullName>
    </submittedName>
</protein>
<dbReference type="Gene3D" id="3.90.1200.10">
    <property type="match status" value="1"/>
</dbReference>
<organism evidence="2 3">
    <name type="scientific">Halotalea alkalilenta</name>
    <dbReference type="NCBI Taxonomy" id="376489"/>
    <lineage>
        <taxon>Bacteria</taxon>
        <taxon>Pseudomonadati</taxon>
        <taxon>Pseudomonadota</taxon>
        <taxon>Gammaproteobacteria</taxon>
        <taxon>Oceanospirillales</taxon>
        <taxon>Halomonadaceae</taxon>
        <taxon>Halotalea</taxon>
    </lineage>
</organism>